<evidence type="ECO:0000256" key="4">
    <source>
        <dbReference type="ARBA" id="ARBA00022801"/>
    </source>
</evidence>
<evidence type="ECO:0000313" key="9">
    <source>
        <dbReference type="Proteomes" id="UP001552299"/>
    </source>
</evidence>
<dbReference type="PANTHER" id="PTHR10795">
    <property type="entry name" value="PROPROTEIN CONVERTASE SUBTILISIN/KEXIN"/>
    <property type="match status" value="1"/>
</dbReference>
<dbReference type="PROSITE" id="PS00138">
    <property type="entry name" value="SUBTILASE_SER"/>
    <property type="match status" value="1"/>
</dbReference>
<evidence type="ECO:0000313" key="8">
    <source>
        <dbReference type="EMBL" id="KAL0908618.1"/>
    </source>
</evidence>
<dbReference type="Gene3D" id="3.40.50.200">
    <property type="entry name" value="Peptidase S8/S53 domain"/>
    <property type="match status" value="1"/>
</dbReference>
<dbReference type="InterPro" id="IPR000209">
    <property type="entry name" value="Peptidase_S8/S53_dom"/>
</dbReference>
<name>A0ABD0U7F6_DENTH</name>
<keyword evidence="5" id="KW-0720">Serine protease</keyword>
<evidence type="ECO:0000256" key="3">
    <source>
        <dbReference type="ARBA" id="ARBA00022729"/>
    </source>
</evidence>
<comment type="caution">
    <text evidence="8">The sequence shown here is derived from an EMBL/GenBank/DDBJ whole genome shotgun (WGS) entry which is preliminary data.</text>
</comment>
<dbReference type="EMBL" id="JANQDX010000017">
    <property type="protein sequence ID" value="KAL0908618.1"/>
    <property type="molecule type" value="Genomic_DNA"/>
</dbReference>
<keyword evidence="2" id="KW-0645">Protease</keyword>
<comment type="similarity">
    <text evidence="1 6">Belongs to the peptidase S8 family.</text>
</comment>
<dbReference type="InterPro" id="IPR036852">
    <property type="entry name" value="Peptidase_S8/S53_dom_sf"/>
</dbReference>
<evidence type="ECO:0000256" key="2">
    <source>
        <dbReference type="ARBA" id="ARBA00022670"/>
    </source>
</evidence>
<comment type="caution">
    <text evidence="6">Lacks conserved residue(s) required for the propagation of feature annotation.</text>
</comment>
<evidence type="ECO:0000256" key="6">
    <source>
        <dbReference type="PROSITE-ProRule" id="PRU01240"/>
    </source>
</evidence>
<proteinExistence type="inferred from homology"/>
<keyword evidence="3" id="KW-0732">Signal</keyword>
<evidence type="ECO:0000259" key="7">
    <source>
        <dbReference type="Pfam" id="PF00082"/>
    </source>
</evidence>
<accession>A0ABD0U7F6</accession>
<organism evidence="8 9">
    <name type="scientific">Dendrobium thyrsiflorum</name>
    <name type="common">Pinecone-like raceme dendrobium</name>
    <name type="synonym">Orchid</name>
    <dbReference type="NCBI Taxonomy" id="117978"/>
    <lineage>
        <taxon>Eukaryota</taxon>
        <taxon>Viridiplantae</taxon>
        <taxon>Streptophyta</taxon>
        <taxon>Embryophyta</taxon>
        <taxon>Tracheophyta</taxon>
        <taxon>Spermatophyta</taxon>
        <taxon>Magnoliopsida</taxon>
        <taxon>Liliopsida</taxon>
        <taxon>Asparagales</taxon>
        <taxon>Orchidaceae</taxon>
        <taxon>Epidendroideae</taxon>
        <taxon>Malaxideae</taxon>
        <taxon>Dendrobiinae</taxon>
        <taxon>Dendrobium</taxon>
    </lineage>
</organism>
<dbReference type="GO" id="GO:0008236">
    <property type="term" value="F:serine-type peptidase activity"/>
    <property type="evidence" value="ECO:0007669"/>
    <property type="project" value="UniProtKB-KW"/>
</dbReference>
<gene>
    <name evidence="8" type="ORF">M5K25_023121</name>
</gene>
<dbReference type="Gene3D" id="3.50.30.30">
    <property type="match status" value="1"/>
</dbReference>
<dbReference type="InterPro" id="IPR045051">
    <property type="entry name" value="SBT"/>
</dbReference>
<sequence>MPETRAKNLVEGKILLCGYSFNFVSGTASIRKVCETAKILGAAGFVVAVESSYPGTKYDPVPVALPGILITDVSQTKELIDYYNSSTKRDWAGRPTGFQATASIVDGLAPILHNSAPQVALFSSRGADVKDFSFEDADVLKPDILAPGSLIWDAWAPNGTDEANYEGEGFAMVSGTSMATPHIAGIAALMKQKYPHWSPAAIKSALMTTANKVQQVYDFLEHIFYKFLLDPVTSFISLSAYVDYINFLCSMPCVDPHEVSSITSSQCNA</sequence>
<dbReference type="AlphaFoldDB" id="A0ABD0U7F6"/>
<protein>
    <recommendedName>
        <fullName evidence="7">Peptidase S8/S53 domain-containing protein</fullName>
    </recommendedName>
</protein>
<dbReference type="PROSITE" id="PS51892">
    <property type="entry name" value="SUBTILASE"/>
    <property type="match status" value="1"/>
</dbReference>
<dbReference type="CDD" id="cd02120">
    <property type="entry name" value="PA_subtilisin_like"/>
    <property type="match status" value="1"/>
</dbReference>
<dbReference type="GO" id="GO:0006508">
    <property type="term" value="P:proteolysis"/>
    <property type="evidence" value="ECO:0007669"/>
    <property type="project" value="UniProtKB-KW"/>
</dbReference>
<dbReference type="InterPro" id="IPR023828">
    <property type="entry name" value="Peptidase_S8_Ser-AS"/>
</dbReference>
<evidence type="ECO:0000256" key="5">
    <source>
        <dbReference type="ARBA" id="ARBA00022825"/>
    </source>
</evidence>
<keyword evidence="9" id="KW-1185">Reference proteome</keyword>
<dbReference type="Proteomes" id="UP001552299">
    <property type="component" value="Unassembled WGS sequence"/>
</dbReference>
<dbReference type="SUPFAM" id="SSF52743">
    <property type="entry name" value="Subtilisin-like"/>
    <property type="match status" value="1"/>
</dbReference>
<reference evidence="8 9" key="1">
    <citation type="journal article" date="2024" name="Plant Biotechnol. J.">
        <title>Dendrobium thyrsiflorum genome and its molecular insights into genes involved in important horticultural traits.</title>
        <authorList>
            <person name="Chen B."/>
            <person name="Wang J.Y."/>
            <person name="Zheng P.J."/>
            <person name="Li K.L."/>
            <person name="Liang Y.M."/>
            <person name="Chen X.F."/>
            <person name="Zhang C."/>
            <person name="Zhao X."/>
            <person name="He X."/>
            <person name="Zhang G.Q."/>
            <person name="Liu Z.J."/>
            <person name="Xu Q."/>
        </authorList>
    </citation>
    <scope>NUCLEOTIDE SEQUENCE [LARGE SCALE GENOMIC DNA]</scope>
    <source>
        <strain evidence="8">GZMU011</strain>
    </source>
</reference>
<feature type="domain" description="Peptidase S8/S53" evidence="7">
    <location>
        <begin position="103"/>
        <end position="214"/>
    </location>
</feature>
<keyword evidence="4" id="KW-0378">Hydrolase</keyword>
<dbReference type="Pfam" id="PF00082">
    <property type="entry name" value="Peptidase_S8"/>
    <property type="match status" value="1"/>
</dbReference>
<evidence type="ECO:0000256" key="1">
    <source>
        <dbReference type="ARBA" id="ARBA00011073"/>
    </source>
</evidence>